<dbReference type="SUPFAM" id="SSF48452">
    <property type="entry name" value="TPR-like"/>
    <property type="match status" value="1"/>
</dbReference>
<feature type="coiled-coil region" evidence="1">
    <location>
        <begin position="190"/>
        <end position="217"/>
    </location>
</feature>
<protein>
    <recommendedName>
        <fullName evidence="4">Tetratricopeptide repeat protein</fullName>
    </recommendedName>
</protein>
<keyword evidence="1" id="KW-0175">Coiled coil</keyword>
<evidence type="ECO:0000313" key="3">
    <source>
        <dbReference type="Proteomes" id="UP000295680"/>
    </source>
</evidence>
<evidence type="ECO:0008006" key="4">
    <source>
        <dbReference type="Google" id="ProtNLM"/>
    </source>
</evidence>
<gene>
    <name evidence="2" type="ORF">EV192_11595</name>
</gene>
<dbReference type="Proteomes" id="UP000295680">
    <property type="component" value="Unassembled WGS sequence"/>
</dbReference>
<evidence type="ECO:0000256" key="1">
    <source>
        <dbReference type="SAM" id="Coils"/>
    </source>
</evidence>
<dbReference type="EMBL" id="SLWS01000015">
    <property type="protein sequence ID" value="TCO48874.1"/>
    <property type="molecule type" value="Genomic_DNA"/>
</dbReference>
<dbReference type="AlphaFoldDB" id="A0A4R2IU72"/>
<sequence>MENRVAELQSLVNRLRRHAADDPDTYTVELAGALVNLGSALMHAREPADGGAALLEAHNLFRAVVRAGPAADWRARAGLAMAAYNVAHFMIMNGQVDQAEPLAEESFLVRRELAEADPDRHLEGYALSLGIYAITQIELGRPGNAMPKFLESTEIMRGLTEADPGTHLPAMVATLQWLGEGLREFPAPTSAELQQLIDDLQRLRDRLGESHRELRLNYFDAAFLVVVTNAGPGELRARMPPPP</sequence>
<organism evidence="2 3">
    <name type="scientific">Actinocrispum wychmicini</name>
    <dbReference type="NCBI Taxonomy" id="1213861"/>
    <lineage>
        <taxon>Bacteria</taxon>
        <taxon>Bacillati</taxon>
        <taxon>Actinomycetota</taxon>
        <taxon>Actinomycetes</taxon>
        <taxon>Pseudonocardiales</taxon>
        <taxon>Pseudonocardiaceae</taxon>
        <taxon>Actinocrispum</taxon>
    </lineage>
</organism>
<keyword evidence="3" id="KW-1185">Reference proteome</keyword>
<accession>A0A4R2IU72</accession>
<dbReference type="Gene3D" id="1.25.40.10">
    <property type="entry name" value="Tetratricopeptide repeat domain"/>
    <property type="match status" value="1"/>
</dbReference>
<evidence type="ECO:0000313" key="2">
    <source>
        <dbReference type="EMBL" id="TCO48874.1"/>
    </source>
</evidence>
<comment type="caution">
    <text evidence="2">The sequence shown here is derived from an EMBL/GenBank/DDBJ whole genome shotgun (WGS) entry which is preliminary data.</text>
</comment>
<dbReference type="InterPro" id="IPR011990">
    <property type="entry name" value="TPR-like_helical_dom_sf"/>
</dbReference>
<name>A0A4R2IU72_9PSEU</name>
<reference evidence="2 3" key="1">
    <citation type="submission" date="2019-03" db="EMBL/GenBank/DDBJ databases">
        <title>Genomic Encyclopedia of Type Strains, Phase IV (KMG-IV): sequencing the most valuable type-strain genomes for metagenomic binning, comparative biology and taxonomic classification.</title>
        <authorList>
            <person name="Goeker M."/>
        </authorList>
    </citation>
    <scope>NUCLEOTIDE SEQUENCE [LARGE SCALE GENOMIC DNA]</scope>
    <source>
        <strain evidence="2 3">DSM 45934</strain>
    </source>
</reference>
<proteinExistence type="predicted"/>